<dbReference type="AlphaFoldDB" id="A0A5C4J5C3"/>
<reference evidence="2 3" key="1">
    <citation type="submission" date="2019-05" db="EMBL/GenBank/DDBJ databases">
        <title>Draft genome sequence of Actinomadura sp. 14C53.</title>
        <authorList>
            <person name="Saricaoglu S."/>
            <person name="Isik K."/>
        </authorList>
    </citation>
    <scope>NUCLEOTIDE SEQUENCE [LARGE SCALE GENOMIC DNA]</scope>
    <source>
        <strain evidence="2 3">14C53</strain>
    </source>
</reference>
<dbReference type="PANTHER" id="PTHR43539:SF78">
    <property type="entry name" value="FLAVIN-CONTAINING MONOOXYGENASE"/>
    <property type="match status" value="1"/>
</dbReference>
<keyword evidence="1" id="KW-0560">Oxidoreductase</keyword>
<dbReference type="GO" id="GO:0050660">
    <property type="term" value="F:flavin adenine dinucleotide binding"/>
    <property type="evidence" value="ECO:0007669"/>
    <property type="project" value="TreeGrafter"/>
</dbReference>
<gene>
    <name evidence="2" type="ORF">ETD83_27675</name>
</gene>
<name>A0A5C4J5C3_9ACTN</name>
<dbReference type="OrthoDB" id="4328825at2"/>
<keyword evidence="3" id="KW-1185">Reference proteome</keyword>
<organism evidence="2 3">
    <name type="scientific">Actinomadura soli</name>
    <dbReference type="NCBI Taxonomy" id="2508997"/>
    <lineage>
        <taxon>Bacteria</taxon>
        <taxon>Bacillati</taxon>
        <taxon>Actinomycetota</taxon>
        <taxon>Actinomycetes</taxon>
        <taxon>Streptosporangiales</taxon>
        <taxon>Thermomonosporaceae</taxon>
        <taxon>Actinomadura</taxon>
    </lineage>
</organism>
<dbReference type="EMBL" id="VCKW01000170">
    <property type="protein sequence ID" value="TMQ92208.1"/>
    <property type="molecule type" value="Genomic_DNA"/>
</dbReference>
<dbReference type="GO" id="GO:0004497">
    <property type="term" value="F:monooxygenase activity"/>
    <property type="evidence" value="ECO:0007669"/>
    <property type="project" value="TreeGrafter"/>
</dbReference>
<sequence length="360" mass="37552">MDSTTSPIVIIGGGQSGLAAARAVTAAGLRPVVLEASGRAAGSWPDYYDSLTLFSPARYSAMPGLPFPGDPDHYPHRDEVVAYLEQYAALVAEQGADIRLNTRVTAVRAERAGFVVQGDGGEEIAASGVVAASGARPLIPSLPGADAFTGELEHVAAYRNPKAYAGRRVVLVGAGNSAVQIGYELAEVAEVTLASRQPVRLMPSRLHGLDVHHWAVTTGFDRLPPAWLARLVAGRLVNDPGVYARAVQDGTLRRRPMFTALDGDGVIWDDGTSEHVDAVLTATGYVPNLDYLADLGALDEAGMPLHDGGLSLTHPGLVYLGVEFQRSYASNTLRGVAADADHVIAALAAYAGGAVAALGL</sequence>
<accession>A0A5C4J5C3</accession>
<dbReference type="RefSeq" id="WP_138648145.1">
    <property type="nucleotide sequence ID" value="NZ_VCKW01000170.1"/>
</dbReference>
<dbReference type="PANTHER" id="PTHR43539">
    <property type="entry name" value="FLAVIN-BINDING MONOOXYGENASE-LIKE PROTEIN (AFU_ORTHOLOGUE AFUA_4G09220)"/>
    <property type="match status" value="1"/>
</dbReference>
<dbReference type="Proteomes" id="UP000309174">
    <property type="component" value="Unassembled WGS sequence"/>
</dbReference>
<protein>
    <submittedName>
        <fullName evidence="2">NAD(P)/FAD-dependent oxidoreductase</fullName>
    </submittedName>
</protein>
<dbReference type="InterPro" id="IPR050982">
    <property type="entry name" value="Auxin_biosynth/cation_transpt"/>
</dbReference>
<evidence type="ECO:0000256" key="1">
    <source>
        <dbReference type="ARBA" id="ARBA00023002"/>
    </source>
</evidence>
<comment type="caution">
    <text evidence="2">The sequence shown here is derived from an EMBL/GenBank/DDBJ whole genome shotgun (WGS) entry which is preliminary data.</text>
</comment>
<evidence type="ECO:0000313" key="3">
    <source>
        <dbReference type="Proteomes" id="UP000309174"/>
    </source>
</evidence>
<dbReference type="PRINTS" id="PR00368">
    <property type="entry name" value="FADPNR"/>
</dbReference>
<dbReference type="InterPro" id="IPR036188">
    <property type="entry name" value="FAD/NAD-bd_sf"/>
</dbReference>
<dbReference type="Gene3D" id="3.50.50.60">
    <property type="entry name" value="FAD/NAD(P)-binding domain"/>
    <property type="match status" value="1"/>
</dbReference>
<dbReference type="SUPFAM" id="SSF51905">
    <property type="entry name" value="FAD/NAD(P)-binding domain"/>
    <property type="match status" value="2"/>
</dbReference>
<dbReference type="Pfam" id="PF13738">
    <property type="entry name" value="Pyr_redox_3"/>
    <property type="match status" value="1"/>
</dbReference>
<proteinExistence type="predicted"/>
<dbReference type="PRINTS" id="PR00469">
    <property type="entry name" value="PNDRDTASEII"/>
</dbReference>
<evidence type="ECO:0000313" key="2">
    <source>
        <dbReference type="EMBL" id="TMQ92208.1"/>
    </source>
</evidence>